<evidence type="ECO:0000256" key="10">
    <source>
        <dbReference type="ARBA" id="ARBA00070061"/>
    </source>
</evidence>
<evidence type="ECO:0000256" key="3">
    <source>
        <dbReference type="ARBA" id="ARBA00023277"/>
    </source>
</evidence>
<dbReference type="GO" id="GO:0009254">
    <property type="term" value="P:peptidoglycan turnover"/>
    <property type="evidence" value="ECO:0007669"/>
    <property type="project" value="TreeGrafter"/>
</dbReference>
<dbReference type="GO" id="GO:0016835">
    <property type="term" value="F:carbon-oxygen lyase activity"/>
    <property type="evidence" value="ECO:0007669"/>
    <property type="project" value="UniProtKB-UniRule"/>
</dbReference>
<dbReference type="GO" id="GO:0016803">
    <property type="term" value="F:ether hydrolase activity"/>
    <property type="evidence" value="ECO:0007669"/>
    <property type="project" value="TreeGrafter"/>
</dbReference>
<evidence type="ECO:0000256" key="4">
    <source>
        <dbReference type="ARBA" id="ARBA00051747"/>
    </source>
</evidence>
<evidence type="ECO:0000256" key="5">
    <source>
        <dbReference type="ARBA" id="ARBA00060532"/>
    </source>
</evidence>
<dbReference type="FunFam" id="3.40.50.10490:FF:000014">
    <property type="entry name" value="N-acetylmuramic acid 6-phosphate etherase"/>
    <property type="match status" value="1"/>
</dbReference>
<comment type="function">
    <text evidence="13">Specifically catalyzes the cleavage of the D-lactyl ether substituent of MurNAc 6-phosphate, producing GlcNAc 6-phosphate and D-lactate.</text>
</comment>
<dbReference type="InterPro" id="IPR005488">
    <property type="entry name" value="Etherase_MurQ"/>
</dbReference>
<dbReference type="Gene3D" id="1.10.8.1080">
    <property type="match status" value="1"/>
</dbReference>
<dbReference type="AlphaFoldDB" id="A0A0S4MVX7"/>
<feature type="active site" description="Proton donor" evidence="13">
    <location>
        <position position="92"/>
    </location>
</feature>
<dbReference type="PANTHER" id="PTHR10088">
    <property type="entry name" value="GLUCOKINASE REGULATORY PROTEIN"/>
    <property type="match status" value="1"/>
</dbReference>
<evidence type="ECO:0000256" key="11">
    <source>
        <dbReference type="ARBA" id="ARBA00077905"/>
    </source>
</evidence>
<comment type="catalytic activity">
    <reaction evidence="4 13">
        <text>N-acetyl-D-muramate 6-phosphate + H2O = N-acetyl-D-glucosamine 6-phosphate + (R)-lactate</text>
        <dbReference type="Rhea" id="RHEA:26410"/>
        <dbReference type="ChEBI" id="CHEBI:15377"/>
        <dbReference type="ChEBI" id="CHEBI:16004"/>
        <dbReference type="ChEBI" id="CHEBI:57513"/>
        <dbReference type="ChEBI" id="CHEBI:58722"/>
        <dbReference type="EC" id="4.2.1.126"/>
    </reaction>
</comment>
<evidence type="ECO:0000259" key="14">
    <source>
        <dbReference type="PROSITE" id="PS51464"/>
    </source>
</evidence>
<evidence type="ECO:0000256" key="12">
    <source>
        <dbReference type="ARBA" id="ARBA00084049"/>
    </source>
</evidence>
<name>A0A0S4MVX7_9BACT</name>
<dbReference type="PANTHER" id="PTHR10088:SF4">
    <property type="entry name" value="GLUCOKINASE REGULATORY PROTEIN"/>
    <property type="match status" value="1"/>
</dbReference>
<evidence type="ECO:0000256" key="2">
    <source>
        <dbReference type="ARBA" id="ARBA00023239"/>
    </source>
</evidence>
<comment type="pathway">
    <text evidence="6">Amino-sugar metabolism; 1,6-anhydro-N-acetylmuramate degradation.</text>
</comment>
<dbReference type="GO" id="GO:0046348">
    <property type="term" value="P:amino sugar catabolic process"/>
    <property type="evidence" value="ECO:0007669"/>
    <property type="project" value="InterPro"/>
</dbReference>
<reference evidence="16" key="1">
    <citation type="submission" date="2015-11" db="EMBL/GenBank/DDBJ databases">
        <authorList>
            <person name="Varghese N."/>
        </authorList>
    </citation>
    <scope>NUCLEOTIDE SEQUENCE [LARGE SCALE GENOMIC DNA]</scope>
</reference>
<comment type="subunit">
    <text evidence="1 13">Homodimer.</text>
</comment>
<dbReference type="HAMAP" id="MF_00068">
    <property type="entry name" value="MurQ"/>
    <property type="match status" value="1"/>
</dbReference>
<dbReference type="EC" id="4.2.1.126" evidence="9 13"/>
<keyword evidence="3 13" id="KW-0119">Carbohydrate metabolism</keyword>
<proteinExistence type="inferred from homology"/>
<dbReference type="SUPFAM" id="SSF53697">
    <property type="entry name" value="SIS domain"/>
    <property type="match status" value="1"/>
</dbReference>
<dbReference type="NCBIfam" id="NF003915">
    <property type="entry name" value="PRK05441.1"/>
    <property type="match status" value="1"/>
</dbReference>
<feature type="domain" description="SIS" evidence="14">
    <location>
        <begin position="64"/>
        <end position="228"/>
    </location>
</feature>
<dbReference type="PROSITE" id="PS51464">
    <property type="entry name" value="SIS"/>
    <property type="match status" value="1"/>
</dbReference>
<comment type="pathway">
    <text evidence="7">Cell wall biogenesis.</text>
</comment>
<dbReference type="NCBIfam" id="TIGR00274">
    <property type="entry name" value="N-acetylmuramic acid 6-phosphate etherase"/>
    <property type="match status" value="1"/>
</dbReference>
<dbReference type="PROSITE" id="PS01272">
    <property type="entry name" value="GCKR"/>
    <property type="match status" value="1"/>
</dbReference>
<evidence type="ECO:0000256" key="13">
    <source>
        <dbReference type="HAMAP-Rule" id="MF_00068"/>
    </source>
</evidence>
<evidence type="ECO:0000256" key="9">
    <source>
        <dbReference type="ARBA" id="ARBA00067056"/>
    </source>
</evidence>
<dbReference type="UniPathway" id="UPA00342"/>
<evidence type="ECO:0000256" key="6">
    <source>
        <dbReference type="ARBA" id="ARBA00060595"/>
    </source>
</evidence>
<dbReference type="GO" id="GO:0097173">
    <property type="term" value="P:N-acetylmuramic acid catabolic process"/>
    <property type="evidence" value="ECO:0007669"/>
    <property type="project" value="UniProtKB-UniPathway"/>
</dbReference>
<evidence type="ECO:0000313" key="15">
    <source>
        <dbReference type="EMBL" id="CUU03148.1"/>
    </source>
</evidence>
<dbReference type="Gene3D" id="3.40.50.10490">
    <property type="entry name" value="Glucose-6-phosphate isomerase like protein, domain 1"/>
    <property type="match status" value="2"/>
</dbReference>
<evidence type="ECO:0000313" key="16">
    <source>
        <dbReference type="Proteomes" id="UP000320623"/>
    </source>
</evidence>
<keyword evidence="2 13" id="KW-0456">Lyase</keyword>
<dbReference type="RefSeq" id="WP_140944453.1">
    <property type="nucleotide sequence ID" value="NZ_FAOO01000004.1"/>
</dbReference>
<dbReference type="InterPro" id="IPR040190">
    <property type="entry name" value="MURQ/GCKR"/>
</dbReference>
<protein>
    <recommendedName>
        <fullName evidence="10 13">N-acetylmuramic acid 6-phosphate etherase</fullName>
        <shortName evidence="13">MurNAc-6-P etherase</shortName>
        <ecNumber evidence="9 13">4.2.1.126</ecNumber>
    </recommendedName>
    <alternativeName>
        <fullName evidence="12 13">N-acetylmuramic acid 6-phosphate hydrolase</fullName>
    </alternativeName>
    <alternativeName>
        <fullName evidence="11 13">N-acetylmuramic acid 6-phosphate lyase</fullName>
    </alternativeName>
</protein>
<keyword evidence="16" id="KW-1185">Reference proteome</keyword>
<dbReference type="InterPro" id="IPR005486">
    <property type="entry name" value="Glucokinase_regulatory_CS"/>
</dbReference>
<accession>A0A0S4MVX7</accession>
<comment type="similarity">
    <text evidence="8 13">Belongs to the GCKR-like family. MurNAc-6-P etherase subfamily.</text>
</comment>
<comment type="pathway">
    <text evidence="5 13">Amino-sugar metabolism; N-acetylmuramate degradation.</text>
</comment>
<dbReference type="Pfam" id="PF22645">
    <property type="entry name" value="GKRP_SIS_N"/>
    <property type="match status" value="1"/>
</dbReference>
<dbReference type="STRING" id="1643428.GCA_001442855_00644"/>
<dbReference type="NCBIfam" id="NF009222">
    <property type="entry name" value="PRK12570.1"/>
    <property type="match status" value="1"/>
</dbReference>
<dbReference type="GO" id="GO:0097367">
    <property type="term" value="F:carbohydrate derivative binding"/>
    <property type="evidence" value="ECO:0007669"/>
    <property type="project" value="InterPro"/>
</dbReference>
<sequence length="322" mass="34981">MAKSGKELFDELLNLTTEQRNPASMDIDSKSTIEILKIINDEDKKVPYAVEKEIPYIAQAVELVVQAFKRGGRLIYVGAGTSGRLGILDAAECPPTFGTDPEMVQGIIAGGPEAVFRAQEGAEDSEENGARDIEAKNVNEKDVVCGIAASRRTPYVVGAVKRAKELGAKTIFITTNPRSQFNYPFVDVAICPEVGPEVIMGSTRMKSGTAQKLVLNMISTTAMIRLGKVYENLMVDLQMTSEKLKERAKRVVMIVTGVDYKTAEKYLIEAGGHAKTAIVMIKTGCSAEEARERLKRADGFVRAAIEGKILVSEDNSVEGKDS</sequence>
<dbReference type="CDD" id="cd05007">
    <property type="entry name" value="SIS_Etherase"/>
    <property type="match status" value="1"/>
</dbReference>
<evidence type="ECO:0000256" key="8">
    <source>
        <dbReference type="ARBA" id="ARBA00061234"/>
    </source>
</evidence>
<dbReference type="Proteomes" id="UP000320623">
    <property type="component" value="Unassembled WGS sequence"/>
</dbReference>
<evidence type="ECO:0000256" key="1">
    <source>
        <dbReference type="ARBA" id="ARBA00011738"/>
    </source>
</evidence>
<dbReference type="EMBL" id="FAOO01000004">
    <property type="protein sequence ID" value="CUU03148.1"/>
    <property type="molecule type" value="Genomic_DNA"/>
</dbReference>
<gene>
    <name evidence="13" type="primary">murQ</name>
    <name evidence="15" type="ORF">JGI1_00662</name>
</gene>
<organism evidence="15 16">
    <name type="scientific">Candidatus Thermokryptus mobilis</name>
    <dbReference type="NCBI Taxonomy" id="1643428"/>
    <lineage>
        <taxon>Bacteria</taxon>
        <taxon>Pseudomonadati</taxon>
        <taxon>Candidatus Kryptoniota</taxon>
        <taxon>Candidatus Thermokryptus</taxon>
    </lineage>
</organism>
<dbReference type="OrthoDB" id="9813395at2"/>
<dbReference type="InterPro" id="IPR001347">
    <property type="entry name" value="SIS_dom"/>
</dbReference>
<dbReference type="FunFam" id="1.10.8.1080:FF:000001">
    <property type="entry name" value="N-acetylmuramic acid 6-phosphate etherase"/>
    <property type="match status" value="1"/>
</dbReference>
<dbReference type="InterPro" id="IPR046348">
    <property type="entry name" value="SIS_dom_sf"/>
</dbReference>
<evidence type="ECO:0000256" key="7">
    <source>
        <dbReference type="ARBA" id="ARBA00060672"/>
    </source>
</evidence>
<feature type="active site" evidence="13">
    <location>
        <position position="123"/>
    </location>
</feature>
<comment type="miscellaneous">
    <text evidence="13">A lyase-type mechanism (elimination/hydration) is suggested for the cleavage of the lactyl ether bond of MurNAc 6-phosphate, with the formation of an alpha,beta-unsaturated aldehyde intermediate with (E)-stereochemistry, followed by the syn addition of water to give product.</text>
</comment>